<dbReference type="NCBIfam" id="NF001613">
    <property type="entry name" value="PRK00400.1-5"/>
    <property type="match status" value="1"/>
</dbReference>
<evidence type="ECO:0000256" key="6">
    <source>
        <dbReference type="ARBA" id="ARBA00022801"/>
    </source>
</evidence>
<keyword evidence="4 9" id="KW-0028">Amino-acid biosynthesis</keyword>
<dbReference type="EMBL" id="SPKJ01000061">
    <property type="protein sequence ID" value="MYZ49153.1"/>
    <property type="molecule type" value="Genomic_DNA"/>
</dbReference>
<evidence type="ECO:0000313" key="11">
    <source>
        <dbReference type="Proteomes" id="UP000773614"/>
    </source>
</evidence>
<reference evidence="10" key="1">
    <citation type="submission" date="2019-03" db="EMBL/GenBank/DDBJ databases">
        <title>Afifella sp. nov., isolated from activated sludge.</title>
        <authorList>
            <person name="Li Q."/>
            <person name="Liu Y."/>
        </authorList>
    </citation>
    <scope>NUCLEOTIDE SEQUENCE</scope>
    <source>
        <strain evidence="10">L72</strain>
    </source>
</reference>
<keyword evidence="8 9" id="KW-0368">Histidine biosynthesis</keyword>
<dbReference type="PANTHER" id="PTHR42945:SF1">
    <property type="entry name" value="HISTIDINE BIOSYNTHESIS BIFUNCTIONAL PROTEIN HIS7"/>
    <property type="match status" value="1"/>
</dbReference>
<sequence length="108" mass="11414">MAAFTIEDLAEIVARRAASGDPQSYTASLARRGVQQCAKKLGEEGVETALAAVSGEKGHLVSESADLLYHLLVLLHVAGVPLADVTEELGRRTAQTGLQEKASRRSEA</sequence>
<evidence type="ECO:0000256" key="7">
    <source>
        <dbReference type="ARBA" id="ARBA00022840"/>
    </source>
</evidence>
<keyword evidence="5 9" id="KW-0547">Nucleotide-binding</keyword>
<comment type="caution">
    <text evidence="10">The sequence shown here is derived from an EMBL/GenBank/DDBJ whole genome shotgun (WGS) entry which is preliminary data.</text>
</comment>
<evidence type="ECO:0000256" key="1">
    <source>
        <dbReference type="ARBA" id="ARBA00001460"/>
    </source>
</evidence>
<proteinExistence type="inferred from homology"/>
<keyword evidence="9" id="KW-0963">Cytoplasm</keyword>
<dbReference type="RefSeq" id="WP_161141497.1">
    <property type="nucleotide sequence ID" value="NZ_SPKJ01000061.1"/>
</dbReference>
<dbReference type="NCBIfam" id="TIGR03188">
    <property type="entry name" value="histidine_hisI"/>
    <property type="match status" value="1"/>
</dbReference>
<organism evidence="10 11">
    <name type="scientific">Propylenella binzhouense</name>
    <dbReference type="NCBI Taxonomy" id="2555902"/>
    <lineage>
        <taxon>Bacteria</taxon>
        <taxon>Pseudomonadati</taxon>
        <taxon>Pseudomonadota</taxon>
        <taxon>Alphaproteobacteria</taxon>
        <taxon>Hyphomicrobiales</taxon>
        <taxon>Propylenellaceae</taxon>
        <taxon>Propylenella</taxon>
    </lineage>
</organism>
<dbReference type="GO" id="GO:0004636">
    <property type="term" value="F:phosphoribosyl-ATP diphosphatase activity"/>
    <property type="evidence" value="ECO:0007669"/>
    <property type="project" value="UniProtKB-UniRule"/>
</dbReference>
<keyword evidence="11" id="KW-1185">Reference proteome</keyword>
<evidence type="ECO:0000313" key="10">
    <source>
        <dbReference type="EMBL" id="MYZ49153.1"/>
    </source>
</evidence>
<evidence type="ECO:0000256" key="9">
    <source>
        <dbReference type="HAMAP-Rule" id="MF_01020"/>
    </source>
</evidence>
<dbReference type="GO" id="GO:0005737">
    <property type="term" value="C:cytoplasm"/>
    <property type="evidence" value="ECO:0007669"/>
    <property type="project" value="UniProtKB-SubCell"/>
</dbReference>
<protein>
    <recommendedName>
        <fullName evidence="9">Phosphoribosyl-ATP pyrophosphatase</fullName>
        <shortName evidence="9">PRA-PH</shortName>
        <ecNumber evidence="9">3.6.1.31</ecNumber>
    </recommendedName>
</protein>
<dbReference type="InterPro" id="IPR021130">
    <property type="entry name" value="PRib-ATP_PPHydrolase-like"/>
</dbReference>
<keyword evidence="6 9" id="KW-0378">Hydrolase</keyword>
<dbReference type="InterPro" id="IPR008179">
    <property type="entry name" value="HisE"/>
</dbReference>
<dbReference type="Proteomes" id="UP000773614">
    <property type="component" value="Unassembled WGS sequence"/>
</dbReference>
<accession>A0A964T629</accession>
<dbReference type="PANTHER" id="PTHR42945">
    <property type="entry name" value="HISTIDINE BIOSYNTHESIS BIFUNCTIONAL PROTEIN"/>
    <property type="match status" value="1"/>
</dbReference>
<dbReference type="GO" id="GO:0000105">
    <property type="term" value="P:L-histidine biosynthetic process"/>
    <property type="evidence" value="ECO:0007669"/>
    <property type="project" value="UniProtKB-UniRule"/>
</dbReference>
<dbReference type="OrthoDB" id="9814738at2"/>
<comment type="similarity">
    <text evidence="3 9">Belongs to the PRA-PH family.</text>
</comment>
<evidence type="ECO:0000256" key="5">
    <source>
        <dbReference type="ARBA" id="ARBA00022741"/>
    </source>
</evidence>
<evidence type="ECO:0000256" key="2">
    <source>
        <dbReference type="ARBA" id="ARBA00005204"/>
    </source>
</evidence>
<dbReference type="Pfam" id="PF01503">
    <property type="entry name" value="PRA-PH"/>
    <property type="match status" value="1"/>
</dbReference>
<dbReference type="SUPFAM" id="SSF101386">
    <property type="entry name" value="all-alpha NTP pyrophosphatases"/>
    <property type="match status" value="1"/>
</dbReference>
<evidence type="ECO:0000256" key="8">
    <source>
        <dbReference type="ARBA" id="ARBA00023102"/>
    </source>
</evidence>
<keyword evidence="7 9" id="KW-0067">ATP-binding</keyword>
<dbReference type="HAMAP" id="MF_01020">
    <property type="entry name" value="HisE"/>
    <property type="match status" value="1"/>
</dbReference>
<dbReference type="GO" id="GO:0005524">
    <property type="term" value="F:ATP binding"/>
    <property type="evidence" value="ECO:0007669"/>
    <property type="project" value="UniProtKB-KW"/>
</dbReference>
<dbReference type="Gene3D" id="1.10.287.1080">
    <property type="entry name" value="MazG-like"/>
    <property type="match status" value="1"/>
</dbReference>
<name>A0A964T629_9HYPH</name>
<comment type="subcellular location">
    <subcellularLocation>
        <location evidence="9">Cytoplasm</location>
    </subcellularLocation>
</comment>
<dbReference type="CDD" id="cd11534">
    <property type="entry name" value="NTP-PPase_HisIE_like"/>
    <property type="match status" value="1"/>
</dbReference>
<evidence type="ECO:0000256" key="3">
    <source>
        <dbReference type="ARBA" id="ARBA00009392"/>
    </source>
</evidence>
<comment type="pathway">
    <text evidence="2 9">Amino-acid biosynthesis; L-histidine biosynthesis; L-histidine from 5-phospho-alpha-D-ribose 1-diphosphate: step 2/9.</text>
</comment>
<dbReference type="EC" id="3.6.1.31" evidence="9"/>
<evidence type="ECO:0000256" key="4">
    <source>
        <dbReference type="ARBA" id="ARBA00022605"/>
    </source>
</evidence>
<gene>
    <name evidence="9" type="primary">hisE</name>
    <name evidence="10" type="ORF">E4O86_15680</name>
</gene>
<comment type="catalytic activity">
    <reaction evidence="1 9">
        <text>1-(5-phospho-beta-D-ribosyl)-ATP + H2O = 1-(5-phospho-beta-D-ribosyl)-5'-AMP + diphosphate + H(+)</text>
        <dbReference type="Rhea" id="RHEA:22828"/>
        <dbReference type="ChEBI" id="CHEBI:15377"/>
        <dbReference type="ChEBI" id="CHEBI:15378"/>
        <dbReference type="ChEBI" id="CHEBI:33019"/>
        <dbReference type="ChEBI" id="CHEBI:59457"/>
        <dbReference type="ChEBI" id="CHEBI:73183"/>
        <dbReference type="EC" id="3.6.1.31"/>
    </reaction>
</comment>
<dbReference type="AlphaFoldDB" id="A0A964T629"/>